<dbReference type="Pfam" id="PF13671">
    <property type="entry name" value="AAA_33"/>
    <property type="match status" value="1"/>
</dbReference>
<evidence type="ECO:0000313" key="2">
    <source>
        <dbReference type="Proteomes" id="UP001438008"/>
    </source>
</evidence>
<evidence type="ECO:0000313" key="1">
    <source>
        <dbReference type="EMBL" id="MEQ2472554.1"/>
    </source>
</evidence>
<dbReference type="Proteomes" id="UP001438008">
    <property type="component" value="Unassembled WGS sequence"/>
</dbReference>
<proteinExistence type="predicted"/>
<dbReference type="SUPFAM" id="SSF52540">
    <property type="entry name" value="P-loop containing nucleoside triphosphate hydrolases"/>
    <property type="match status" value="1"/>
</dbReference>
<dbReference type="InterPro" id="IPR027417">
    <property type="entry name" value="P-loop_NTPase"/>
</dbReference>
<protein>
    <submittedName>
        <fullName evidence="1">AAA family ATPase</fullName>
    </submittedName>
</protein>
<name>A0ABV1FHL9_9FIRM</name>
<keyword evidence="2" id="KW-1185">Reference proteome</keyword>
<gene>
    <name evidence="1" type="ORF">WMO29_08620</name>
</gene>
<accession>A0ABV1FHL9</accession>
<dbReference type="EMBL" id="JBBMFE010000006">
    <property type="protein sequence ID" value="MEQ2472554.1"/>
    <property type="molecule type" value="Genomic_DNA"/>
</dbReference>
<comment type="caution">
    <text evidence="1">The sequence shown here is derived from an EMBL/GenBank/DDBJ whole genome shotgun (WGS) entry which is preliminary data.</text>
</comment>
<sequence length="212" mass="25131">MKRVFPNQRTLLIFTGGPGTGKSGTARRFLEYLGNDDIVKISYDEIKEKNWDIFGFDNEKQKDRLNWWCLEEFYLTIQKRMWENKTILIEYPFYQRHKPKLEELIQESGYDAVTVYLYTDPETVYRRGAKRDEEGDRHPGHLLTSYHKETYRPEMLHSISRVAPTFEEFTASISHKEYNINLGLDIPVDVTDFSTVSYEDIYQKILAYESKA</sequence>
<dbReference type="RefSeq" id="WP_178039589.1">
    <property type="nucleotide sequence ID" value="NZ_JBBMFE010000006.1"/>
</dbReference>
<organism evidence="1 2">
    <name type="scientific">Laedolimicola intestinihominis</name>
    <dbReference type="NCBI Taxonomy" id="3133166"/>
    <lineage>
        <taxon>Bacteria</taxon>
        <taxon>Bacillati</taxon>
        <taxon>Bacillota</taxon>
        <taxon>Clostridia</taxon>
        <taxon>Lachnospirales</taxon>
        <taxon>Lachnospiraceae</taxon>
        <taxon>Laedolimicola</taxon>
    </lineage>
</organism>
<dbReference type="Gene3D" id="3.40.50.300">
    <property type="entry name" value="P-loop containing nucleotide triphosphate hydrolases"/>
    <property type="match status" value="1"/>
</dbReference>
<reference evidence="1 2" key="1">
    <citation type="submission" date="2024-03" db="EMBL/GenBank/DDBJ databases">
        <title>Human intestinal bacterial collection.</title>
        <authorList>
            <person name="Pauvert C."/>
            <person name="Hitch T.C.A."/>
            <person name="Clavel T."/>
        </authorList>
    </citation>
    <scope>NUCLEOTIDE SEQUENCE [LARGE SCALE GENOMIC DNA]</scope>
    <source>
        <strain evidence="1 2">CLA-AA-H132</strain>
    </source>
</reference>